<reference evidence="1 2" key="1">
    <citation type="submission" date="2022-03" db="EMBL/GenBank/DDBJ databases">
        <title>Taxonomic description of new species and reclassification of some bacterial strains.</title>
        <authorList>
            <person name="Ndongo S."/>
        </authorList>
    </citation>
    <scope>NUCLEOTIDE SEQUENCE [LARGE SCALE GENOMIC DNA]</scope>
    <source>
        <strain evidence="1 2">Marseille-P6666</strain>
    </source>
</reference>
<protein>
    <submittedName>
        <fullName evidence="1">Uncharacterized protein</fullName>
    </submittedName>
</protein>
<evidence type="ECO:0000313" key="1">
    <source>
        <dbReference type="EMBL" id="MCL6656318.1"/>
    </source>
</evidence>
<keyword evidence="2" id="KW-1185">Reference proteome</keyword>
<gene>
    <name evidence="1" type="ORF">M8N44_03180</name>
</gene>
<proteinExistence type="predicted"/>
<evidence type="ECO:0000313" key="2">
    <source>
        <dbReference type="Proteomes" id="UP001202031"/>
    </source>
</evidence>
<dbReference type="Proteomes" id="UP001202031">
    <property type="component" value="Unassembled WGS sequence"/>
</dbReference>
<accession>A0ABT0R5A4</accession>
<name>A0ABT0R5A4_9BACT</name>
<comment type="caution">
    <text evidence="1">The sequence shown here is derived from an EMBL/GenBank/DDBJ whole genome shotgun (WGS) entry which is preliminary data.</text>
</comment>
<sequence length="118" mass="12755">MTAVYQDADGYTHTDHYTQDDIPADQAPVLEATVTAIASMGEDWQASQVWAQLGDDSVINNPAAREGAVEVHEAVLLTVEAVNSAGGRRICTPSEYMQFVLADPSAVAFFRYFTALNS</sequence>
<dbReference type="RefSeq" id="WP_102749344.1">
    <property type="nucleotide sequence ID" value="NZ_CP072027.1"/>
</dbReference>
<dbReference type="EMBL" id="JAMGSI010000001">
    <property type="protein sequence ID" value="MCL6656318.1"/>
    <property type="molecule type" value="Genomic_DNA"/>
</dbReference>
<dbReference type="GeneID" id="84022842"/>
<organism evidence="1 2">
    <name type="scientific">Akkermansia massiliensis</name>
    <dbReference type="NCBI Taxonomy" id="2927224"/>
    <lineage>
        <taxon>Bacteria</taxon>
        <taxon>Pseudomonadati</taxon>
        <taxon>Verrucomicrobiota</taxon>
        <taxon>Verrucomicrobiia</taxon>
        <taxon>Verrucomicrobiales</taxon>
        <taxon>Akkermansiaceae</taxon>
        <taxon>Akkermansia</taxon>
    </lineage>
</organism>